<name>A0A7S9L0Q8_9SPHI</name>
<dbReference type="AlphaFoldDB" id="A0A7S9L0Q8"/>
<gene>
    <name evidence="2" type="ORF">IZT61_03630</name>
</gene>
<dbReference type="Proteomes" id="UP000594759">
    <property type="component" value="Chromosome"/>
</dbReference>
<evidence type="ECO:0000313" key="2">
    <source>
        <dbReference type="EMBL" id="QPH40382.1"/>
    </source>
</evidence>
<reference evidence="2 3" key="1">
    <citation type="submission" date="2020-11" db="EMBL/GenBank/DDBJ databases">
        <title>Pedobacter endophytica, an endophytic bacteria isolated form Carex pumila.</title>
        <authorList>
            <person name="Peng Y."/>
            <person name="Jiang L."/>
            <person name="Lee J."/>
        </authorList>
    </citation>
    <scope>NUCLEOTIDE SEQUENCE [LARGE SCALE GENOMIC DNA]</scope>
    <source>
        <strain evidence="2 3">JBR3-12</strain>
    </source>
</reference>
<evidence type="ECO:0000256" key="1">
    <source>
        <dbReference type="SAM" id="Coils"/>
    </source>
</evidence>
<dbReference type="EMBL" id="CP064939">
    <property type="protein sequence ID" value="QPH40382.1"/>
    <property type="molecule type" value="Genomic_DNA"/>
</dbReference>
<proteinExistence type="predicted"/>
<accession>A0A7S9L0Q8</accession>
<organism evidence="2 3">
    <name type="scientific">Pedobacter endophyticus</name>
    <dbReference type="NCBI Taxonomy" id="2789740"/>
    <lineage>
        <taxon>Bacteria</taxon>
        <taxon>Pseudomonadati</taxon>
        <taxon>Bacteroidota</taxon>
        <taxon>Sphingobacteriia</taxon>
        <taxon>Sphingobacteriales</taxon>
        <taxon>Sphingobacteriaceae</taxon>
        <taxon>Pedobacter</taxon>
    </lineage>
</organism>
<sequence>MSSTSETGHAKNVANFKTLLTFITGFGNSYNPSNESITLAILLEKSQKAQAVMEELNNLQALYANAIAARTTSFAPLKKLSTRLLNALKATNVSQATIEAAAGNNRKLQGKRASAIPTEAEKEALSNDGTTVNNISASQQGYDNQLNFLDKQIKLLQSIPEYAPNEAELQIASLTSLYNDLLQKNLDVVTQTAAMSQGRLKRDEILYHAESGIVALASDVKNYVKSIFGAQHPQYLSISNIAFKTSA</sequence>
<dbReference type="RefSeq" id="WP_196099836.1">
    <property type="nucleotide sequence ID" value="NZ_CP064939.1"/>
</dbReference>
<evidence type="ECO:0000313" key="3">
    <source>
        <dbReference type="Proteomes" id="UP000594759"/>
    </source>
</evidence>
<keyword evidence="3" id="KW-1185">Reference proteome</keyword>
<dbReference type="KEGG" id="pex:IZT61_03630"/>
<feature type="coiled-coil region" evidence="1">
    <location>
        <begin position="39"/>
        <end position="69"/>
    </location>
</feature>
<keyword evidence="1" id="KW-0175">Coiled coil</keyword>
<protein>
    <submittedName>
        <fullName evidence="2">Uncharacterized protein</fullName>
    </submittedName>
</protein>